<dbReference type="AlphaFoldDB" id="A0A0N4VEY5"/>
<dbReference type="Gene3D" id="1.20.140.10">
    <property type="entry name" value="Butyryl-CoA Dehydrogenase, subunit A, domain 3"/>
    <property type="match status" value="1"/>
</dbReference>
<reference evidence="1 2" key="2">
    <citation type="submission" date="2018-10" db="EMBL/GenBank/DDBJ databases">
        <authorList>
            <consortium name="Pathogen Informatics"/>
        </authorList>
    </citation>
    <scope>NUCLEOTIDE SEQUENCE [LARGE SCALE GENOMIC DNA]</scope>
</reference>
<name>A0A0N4VEY5_ENTVE</name>
<dbReference type="Proteomes" id="UP000274131">
    <property type="component" value="Unassembled WGS sequence"/>
</dbReference>
<accession>A0A0N4VEY5</accession>
<dbReference type="STRING" id="51028.A0A0N4VEY5"/>
<evidence type="ECO:0000313" key="1">
    <source>
        <dbReference type="EMBL" id="VDD93954.1"/>
    </source>
</evidence>
<gene>
    <name evidence="1" type="ORF">EVEC_LOCUS8705</name>
</gene>
<sequence length="281" mass="31247">MAAKNITYAAAVTGFMRSLIGKEIMTDLALNTFVLESMAYYIGGMQDEELILTVDVENAVVHVQAIAIIEVVGINSCECQFEYEKILRDLLTVASLGNSRTNVTDLIAMNVITSWANTNATSLQKIRSGAAGLFGSMFGVEWRYRENPKLKHYIAEHAHPSLQQPCEDLEYTMSRLNGVIGAIVRREGKTVTRDFFTLTSIANVIEINLAMMATIARASRSYCIGLRNSDIEFAAYRAKTELQMLSKFFGLIQMTPAMLEVGRTVLDNKGFCLESPTELNW</sequence>
<dbReference type="WBParaSite" id="EVEC_0000926401-mRNA-1">
    <property type="protein sequence ID" value="EVEC_0000926401-mRNA-1"/>
    <property type="gene ID" value="EVEC_0000926401"/>
</dbReference>
<reference evidence="3" key="1">
    <citation type="submission" date="2017-02" db="UniProtKB">
        <authorList>
            <consortium name="WormBaseParasite"/>
        </authorList>
    </citation>
    <scope>IDENTIFICATION</scope>
</reference>
<organism evidence="3">
    <name type="scientific">Enterobius vermicularis</name>
    <name type="common">Human pinworm</name>
    <dbReference type="NCBI Taxonomy" id="51028"/>
    <lineage>
        <taxon>Eukaryota</taxon>
        <taxon>Metazoa</taxon>
        <taxon>Ecdysozoa</taxon>
        <taxon>Nematoda</taxon>
        <taxon>Chromadorea</taxon>
        <taxon>Rhabditida</taxon>
        <taxon>Spirurina</taxon>
        <taxon>Oxyuridomorpha</taxon>
        <taxon>Oxyuroidea</taxon>
        <taxon>Oxyuridae</taxon>
        <taxon>Enterobius</taxon>
    </lineage>
</organism>
<evidence type="ECO:0000313" key="2">
    <source>
        <dbReference type="Proteomes" id="UP000274131"/>
    </source>
</evidence>
<protein>
    <submittedName>
        <fullName evidence="3">Acyl-CoA_dh_1 domain-containing protein</fullName>
    </submittedName>
</protein>
<dbReference type="OrthoDB" id="354at2759"/>
<evidence type="ECO:0000313" key="3">
    <source>
        <dbReference type="WBParaSite" id="EVEC_0000926401-mRNA-1"/>
    </source>
</evidence>
<keyword evidence="2" id="KW-1185">Reference proteome</keyword>
<dbReference type="EMBL" id="UXUI01009565">
    <property type="protein sequence ID" value="VDD93954.1"/>
    <property type="molecule type" value="Genomic_DNA"/>
</dbReference>
<proteinExistence type="predicted"/>